<dbReference type="Proteomes" id="UP000604383">
    <property type="component" value="Unassembled WGS sequence"/>
</dbReference>
<comment type="caution">
    <text evidence="1">The sequence shown here is derived from an EMBL/GenBank/DDBJ whole genome shotgun (WGS) entry which is preliminary data.</text>
</comment>
<organism evidence="1 2">
    <name type="scientific">Clostridium innocuum</name>
    <dbReference type="NCBI Taxonomy" id="1522"/>
    <lineage>
        <taxon>Bacteria</taxon>
        <taxon>Bacillati</taxon>
        <taxon>Bacillota</taxon>
        <taxon>Clostridia</taxon>
        <taxon>Eubacteriales</taxon>
        <taxon>Clostridiaceae</taxon>
        <taxon>Clostridium</taxon>
    </lineage>
</organism>
<dbReference type="InterPro" id="IPR041893">
    <property type="entry name" value="ArdA_dom3"/>
</dbReference>
<reference evidence="1" key="1">
    <citation type="journal article" date="2019" name="Nat. Med.">
        <title>A library of human gut bacterial isolates paired with longitudinal multiomics data enables mechanistic microbiome research.</title>
        <authorList>
            <person name="Poyet M."/>
            <person name="Groussin M."/>
            <person name="Gibbons S.M."/>
            <person name="Avila-Pacheco J."/>
            <person name="Jiang X."/>
            <person name="Kearney S.M."/>
            <person name="Perrotta A.R."/>
            <person name="Berdy B."/>
            <person name="Zhao S."/>
            <person name="Lieberman T.D."/>
            <person name="Swanson P.K."/>
            <person name="Smith M."/>
            <person name="Roesemann S."/>
            <person name="Alexander J.E."/>
            <person name="Rich S.A."/>
            <person name="Livny J."/>
            <person name="Vlamakis H."/>
            <person name="Clish C."/>
            <person name="Bullock K."/>
            <person name="Deik A."/>
            <person name="Scott J."/>
            <person name="Pierce K.A."/>
            <person name="Xavier R.J."/>
            <person name="Alm E.J."/>
        </authorList>
    </citation>
    <scope>NUCLEOTIDE SEQUENCE</scope>
    <source>
        <strain evidence="1">BIOML-A12</strain>
    </source>
</reference>
<dbReference type="Gene3D" id="1.10.8.560">
    <property type="entry name" value="Antirestriction protein ArdA, domain 2"/>
    <property type="match status" value="1"/>
</dbReference>
<gene>
    <name evidence="1" type="ORF">GT664_11610</name>
</gene>
<protein>
    <submittedName>
        <fullName evidence="1">Conjugal transfer protein</fullName>
    </submittedName>
</protein>
<dbReference type="AlphaFoldDB" id="A0AB36B6T2"/>
<dbReference type="Gene3D" id="3.10.20.480">
    <property type="entry name" value="Antirestriction protein ArdA, domain 1"/>
    <property type="match status" value="1"/>
</dbReference>
<dbReference type="InterPro" id="IPR009899">
    <property type="entry name" value="ArdA"/>
</dbReference>
<dbReference type="Gene3D" id="1.10.10.1190">
    <property type="entry name" value="Antirestriction protein ArdA, domain 3"/>
    <property type="match status" value="1"/>
</dbReference>
<dbReference type="InterPro" id="IPR041895">
    <property type="entry name" value="ArdA_dom1"/>
</dbReference>
<dbReference type="Pfam" id="PF07275">
    <property type="entry name" value="ArdA"/>
    <property type="match status" value="1"/>
</dbReference>
<dbReference type="RefSeq" id="WP_161129241.1">
    <property type="nucleotide sequence ID" value="NZ_JAQFBP010000065.1"/>
</dbReference>
<dbReference type="EMBL" id="WWTN01000018">
    <property type="protein sequence ID" value="MZH56376.1"/>
    <property type="molecule type" value="Genomic_DNA"/>
</dbReference>
<evidence type="ECO:0000313" key="1">
    <source>
        <dbReference type="EMBL" id="MZH56376.1"/>
    </source>
</evidence>
<sequence length="165" mass="19723">MLELRVLLETKQPINDEIRSAWFLLPIDEEELQERLGVDAESEDYRILEKELPFADDVGEDTTIERLNDMYRTYESLPADLKEDYDELMCYFTNLDELHQHRNDIIHYSWCKNMTDVARHLLDNDPAFASIEERLARYFDFEAYGQYLDDNGRFLETEHGIYEIP</sequence>
<accession>A0AB36B6T2</accession>
<dbReference type="InterPro" id="IPR041896">
    <property type="entry name" value="ArdA_dom2"/>
</dbReference>
<evidence type="ECO:0000313" key="2">
    <source>
        <dbReference type="Proteomes" id="UP000604383"/>
    </source>
</evidence>
<proteinExistence type="predicted"/>
<name>A0AB36B6T2_CLOIN</name>